<evidence type="ECO:0000256" key="3">
    <source>
        <dbReference type="PROSITE-ProRule" id="PRU00221"/>
    </source>
</evidence>
<sequence length="1314" mass="146051">MEYVALVAPVVKVVEKLEAIVNRYYERGDIIEDNRRQLGRLIRQYAEAAEILRQLETSKHFEIDRVTSARLRLFKIDLEEDGKTLEQWKEPINKAKRTKRVRRMKDVLDECEARSKEFFEFLNDKISPMLSSQPMRQDYYKARNTVPRNPPRLILNYNRSDTCEGKLKDAVLCKEEGQVVAVLACGQGGVGKTCALRGLAGETEVKSAFPGGLLYIQLGNDATMKSIVEGIATVVDKTGGEQLAKSIREMPLAKAAEKASDWFCAHTCLFLVDDIWRVNGIDSGVLTTLESMMNEKSRMIYTSRDERFLNRAHTRIEFRKKDTHGELSRRMLMKHAGYDAECDLSEENKNAFEAILDMCDGLPLAHGIAGRSVWNISRTKSAEQKQDAWSKFHQGILSHRNDMYDVTMEGYGKLPKIVDASLEVLERCNSRGRYCERFRALCVLQKQERVSTRMLQKLWDTENLADAERVVDRFKEVSIAQKREDGGLVYIQLHDIVLDIATRMAEGRSERHKIFRDLVYSYTPPLRWGDTSFEWWETEDDGYIHDNVCRLLWNTGHACQLMWLLSKPQWIAKRFVKKGIYAVEQDLKHGIALAENGNYGYANHKEHLDMVGRAARLAHTTVATNPREVWFQLHGRLLLHATKCEQTKKFVEEIEKCAPRPWVKGSLGILPAPGAAEEIIKLPVCASSITVEDDETWIFWRSDGGMGVSKHTRTSGVCDHHPLVMKEEDKPRLLDVDCETFAKMGDRRSFVTAHGNGRIVTWNRDTGEMEREVECLGYISDAVWMLIGFSCDGTRVASTSSQDDTRVWDTCSGEAMGAPLVGHTAFVICVAFSSNRNVLVTGSDDNTVRVWNAQSGEALTAPLVGHTDWVSCVAVSADGTRIVSGSRDKTVRVWNAQSGEALTAPLVGHTDWVSCVAVSADGTRIVSGSRDKTVRVWNAQSGEALTPPLVGHTASVVCVAVSADGTRIVSGALDKTVRVWNAQSGEALTVPPVGHTDWVSCVAVSADGKRIVSGSWDKTVRVWNAQSGEALTAPLVGHTDWVSCVAVSADGKRIVSGSWDKTVRVWNAESGEALTAPLVGHTDWVRCVAVSADGTRIVSGALDKTVRVWNAQSGEALTPRLVGHTHDVSYVAVSADGRRIVSGSRDKTVRVWNAESGEALTAPLVGHTDWVRCVAVSADGTRIVSGSWDKTVRVWNAEDGRSMFVQECEAKRVAVDAHGSKVVTVSRRDVSSLWDVSSGECAMTSTHAAWQPTVAALDLSWSQVQSWKFAGQREVRDGGEAGPLLATCECEVANFNGGDMYFSRDFDRRCRIIR</sequence>
<keyword evidence="1 3" id="KW-0853">WD repeat</keyword>
<comment type="caution">
    <text evidence="5">The sequence shown here is derived from an EMBL/GenBank/DDBJ whole genome shotgun (WGS) entry which is preliminary data.</text>
</comment>
<dbReference type="GO" id="GO:1990234">
    <property type="term" value="C:transferase complex"/>
    <property type="evidence" value="ECO:0007669"/>
    <property type="project" value="UniProtKB-ARBA"/>
</dbReference>
<dbReference type="SUPFAM" id="SSF50978">
    <property type="entry name" value="WD40 repeat-like"/>
    <property type="match status" value="2"/>
</dbReference>
<organism evidence="5 6">
    <name type="scientific">Gracilariopsis chorda</name>
    <dbReference type="NCBI Taxonomy" id="448386"/>
    <lineage>
        <taxon>Eukaryota</taxon>
        <taxon>Rhodophyta</taxon>
        <taxon>Florideophyceae</taxon>
        <taxon>Rhodymeniophycidae</taxon>
        <taxon>Gracilariales</taxon>
        <taxon>Gracilariaceae</taxon>
        <taxon>Gracilariopsis</taxon>
    </lineage>
</organism>
<feature type="repeat" description="WD" evidence="3">
    <location>
        <begin position="1121"/>
        <end position="1162"/>
    </location>
</feature>
<dbReference type="Proteomes" id="UP000247409">
    <property type="component" value="Unassembled WGS sequence"/>
</dbReference>
<dbReference type="GO" id="GO:0005634">
    <property type="term" value="C:nucleus"/>
    <property type="evidence" value="ECO:0007669"/>
    <property type="project" value="TreeGrafter"/>
</dbReference>
<dbReference type="Gene3D" id="2.130.10.10">
    <property type="entry name" value="YVTN repeat-like/Quinoprotein amine dehydrogenase"/>
    <property type="match status" value="5"/>
</dbReference>
<dbReference type="InterPro" id="IPR019775">
    <property type="entry name" value="WD40_repeat_CS"/>
</dbReference>
<keyword evidence="6" id="KW-1185">Reference proteome</keyword>
<dbReference type="STRING" id="448386.A0A2V3IC50"/>
<feature type="repeat" description="WD" evidence="3">
    <location>
        <begin position="1035"/>
        <end position="1076"/>
    </location>
</feature>
<feature type="repeat" description="WD" evidence="3">
    <location>
        <begin position="1164"/>
        <end position="1205"/>
    </location>
</feature>
<dbReference type="Gene3D" id="3.40.50.300">
    <property type="entry name" value="P-loop containing nucleotide triphosphate hydrolases"/>
    <property type="match status" value="1"/>
</dbReference>
<feature type="repeat" description="WD" evidence="3">
    <location>
        <begin position="863"/>
        <end position="904"/>
    </location>
</feature>
<name>A0A2V3IC50_9FLOR</name>
<dbReference type="InterPro" id="IPR015943">
    <property type="entry name" value="WD40/YVTN_repeat-like_dom_sf"/>
</dbReference>
<evidence type="ECO:0000259" key="4">
    <source>
        <dbReference type="Pfam" id="PF00931"/>
    </source>
</evidence>
<dbReference type="GO" id="GO:0005829">
    <property type="term" value="C:cytosol"/>
    <property type="evidence" value="ECO:0007669"/>
    <property type="project" value="UniProtKB-ARBA"/>
</dbReference>
<dbReference type="InterPro" id="IPR036388">
    <property type="entry name" value="WH-like_DNA-bd_sf"/>
</dbReference>
<dbReference type="PRINTS" id="PR00320">
    <property type="entry name" value="GPROTEINBRPT"/>
</dbReference>
<dbReference type="SUPFAM" id="SSF52540">
    <property type="entry name" value="P-loop containing nucleoside triphosphate hydrolases"/>
    <property type="match status" value="1"/>
</dbReference>
<dbReference type="InterPro" id="IPR036322">
    <property type="entry name" value="WD40_repeat_dom_sf"/>
</dbReference>
<dbReference type="PROSITE" id="PS00678">
    <property type="entry name" value="WD_REPEATS_1"/>
    <property type="match status" value="9"/>
</dbReference>
<dbReference type="GO" id="GO:0043531">
    <property type="term" value="F:ADP binding"/>
    <property type="evidence" value="ECO:0007669"/>
    <property type="project" value="InterPro"/>
</dbReference>
<dbReference type="PROSITE" id="PS50082">
    <property type="entry name" value="WD_REPEATS_2"/>
    <property type="match status" value="9"/>
</dbReference>
<dbReference type="PANTHER" id="PTHR22847:SF637">
    <property type="entry name" value="WD REPEAT DOMAIN 5B"/>
    <property type="match status" value="1"/>
</dbReference>
<feature type="domain" description="NB-ARC" evidence="4">
    <location>
        <begin position="166"/>
        <end position="315"/>
    </location>
</feature>
<feature type="repeat" description="WD" evidence="3">
    <location>
        <begin position="1078"/>
        <end position="1119"/>
    </location>
</feature>
<dbReference type="EMBL" id="NBIV01000541">
    <property type="protein sequence ID" value="PXF39669.1"/>
    <property type="molecule type" value="Genomic_DNA"/>
</dbReference>
<dbReference type="PROSITE" id="PS50294">
    <property type="entry name" value="WD_REPEATS_REGION"/>
    <property type="match status" value="9"/>
</dbReference>
<dbReference type="SMART" id="SM00320">
    <property type="entry name" value="WD40"/>
    <property type="match status" value="10"/>
</dbReference>
<dbReference type="InterPro" id="IPR027417">
    <property type="entry name" value="P-loop_NTPase"/>
</dbReference>
<dbReference type="OrthoDB" id="538223at2759"/>
<gene>
    <name evidence="5" type="ORF">BWQ96_10630</name>
</gene>
<dbReference type="Gene3D" id="1.10.10.10">
    <property type="entry name" value="Winged helix-like DNA-binding domain superfamily/Winged helix DNA-binding domain"/>
    <property type="match status" value="1"/>
</dbReference>
<feature type="repeat" description="WD" evidence="3">
    <location>
        <begin position="992"/>
        <end position="1033"/>
    </location>
</feature>
<dbReference type="CDD" id="cd00200">
    <property type="entry name" value="WD40"/>
    <property type="match status" value="1"/>
</dbReference>
<dbReference type="InterPro" id="IPR002182">
    <property type="entry name" value="NB-ARC"/>
</dbReference>
<evidence type="ECO:0000256" key="2">
    <source>
        <dbReference type="ARBA" id="ARBA00022737"/>
    </source>
</evidence>
<evidence type="ECO:0000313" key="6">
    <source>
        <dbReference type="Proteomes" id="UP000247409"/>
    </source>
</evidence>
<feature type="repeat" description="WD" evidence="3">
    <location>
        <begin position="906"/>
        <end position="947"/>
    </location>
</feature>
<feature type="repeat" description="WD" evidence="3">
    <location>
        <begin position="820"/>
        <end position="861"/>
    </location>
</feature>
<dbReference type="InterPro" id="IPR001680">
    <property type="entry name" value="WD40_rpt"/>
</dbReference>
<feature type="repeat" description="WD" evidence="3">
    <location>
        <begin position="949"/>
        <end position="990"/>
    </location>
</feature>
<keyword evidence="2" id="KW-0677">Repeat</keyword>
<dbReference type="PANTHER" id="PTHR22847">
    <property type="entry name" value="WD40 REPEAT PROTEIN"/>
    <property type="match status" value="1"/>
</dbReference>
<dbReference type="Pfam" id="PF00931">
    <property type="entry name" value="NB-ARC"/>
    <property type="match status" value="1"/>
</dbReference>
<dbReference type="Pfam" id="PF00400">
    <property type="entry name" value="WD40"/>
    <property type="match status" value="9"/>
</dbReference>
<evidence type="ECO:0000256" key="1">
    <source>
        <dbReference type="ARBA" id="ARBA00022574"/>
    </source>
</evidence>
<protein>
    <submittedName>
        <fullName evidence="5">Vegetative incompatibility protein HET-E-1</fullName>
    </submittedName>
</protein>
<evidence type="ECO:0000313" key="5">
    <source>
        <dbReference type="EMBL" id="PXF39669.1"/>
    </source>
</evidence>
<dbReference type="InterPro" id="IPR020472">
    <property type="entry name" value="WD40_PAC1"/>
</dbReference>
<reference evidence="5 6" key="1">
    <citation type="journal article" date="2018" name="Mol. Biol. Evol.">
        <title>Analysis of the draft genome of the red seaweed Gracilariopsis chorda provides insights into genome size evolution in Rhodophyta.</title>
        <authorList>
            <person name="Lee J."/>
            <person name="Yang E.C."/>
            <person name="Graf L."/>
            <person name="Yang J.H."/>
            <person name="Qiu H."/>
            <person name="Zel Zion U."/>
            <person name="Chan C.X."/>
            <person name="Stephens T.G."/>
            <person name="Weber A.P.M."/>
            <person name="Boo G.H."/>
            <person name="Boo S.M."/>
            <person name="Kim K.M."/>
            <person name="Shin Y."/>
            <person name="Jung M."/>
            <person name="Lee S.J."/>
            <person name="Yim H.S."/>
            <person name="Lee J.H."/>
            <person name="Bhattacharya D."/>
            <person name="Yoon H.S."/>
        </authorList>
    </citation>
    <scope>NUCLEOTIDE SEQUENCE [LARGE SCALE GENOMIC DNA]</scope>
    <source>
        <strain evidence="5 6">SKKU-2015</strain>
        <tissue evidence="5">Whole body</tissue>
    </source>
</reference>
<proteinExistence type="predicted"/>
<accession>A0A2V3IC50</accession>